<dbReference type="Proteomes" id="UP001230051">
    <property type="component" value="Unassembled WGS sequence"/>
</dbReference>
<keyword evidence="2 5" id="KW-0964">Secreted</keyword>
<evidence type="ECO:0000256" key="4">
    <source>
        <dbReference type="ARBA" id="ARBA00023180"/>
    </source>
</evidence>
<organism evidence="7 8">
    <name type="scientific">Acipenser oxyrinchus oxyrinchus</name>
    <dbReference type="NCBI Taxonomy" id="40147"/>
    <lineage>
        <taxon>Eukaryota</taxon>
        <taxon>Metazoa</taxon>
        <taxon>Chordata</taxon>
        <taxon>Craniata</taxon>
        <taxon>Vertebrata</taxon>
        <taxon>Euteleostomi</taxon>
        <taxon>Actinopterygii</taxon>
        <taxon>Chondrostei</taxon>
        <taxon>Acipenseriformes</taxon>
        <taxon>Acipenseridae</taxon>
        <taxon>Acipenser</taxon>
    </lineage>
</organism>
<feature type="compositionally biased region" description="Polar residues" evidence="6">
    <location>
        <begin position="46"/>
        <end position="60"/>
    </location>
</feature>
<feature type="signal peptide" evidence="5">
    <location>
        <begin position="1"/>
        <end position="36"/>
    </location>
</feature>
<dbReference type="GO" id="GO:0021516">
    <property type="term" value="P:dorsal spinal cord development"/>
    <property type="evidence" value="ECO:0007669"/>
    <property type="project" value="UniProtKB-UniRule"/>
</dbReference>
<feature type="compositionally biased region" description="Basic and acidic residues" evidence="6">
    <location>
        <begin position="113"/>
        <end position="130"/>
    </location>
</feature>
<dbReference type="PANTHER" id="PTHR28610:SF1">
    <property type="entry name" value="DRAXIN"/>
    <property type="match status" value="1"/>
</dbReference>
<feature type="region of interest" description="Disordered" evidence="6">
    <location>
        <begin position="227"/>
        <end position="256"/>
    </location>
</feature>
<evidence type="ECO:0000256" key="2">
    <source>
        <dbReference type="ARBA" id="ARBA00022525"/>
    </source>
</evidence>
<dbReference type="HAMAP" id="MF_03060">
    <property type="entry name" value="Draxin"/>
    <property type="match status" value="1"/>
</dbReference>
<comment type="function">
    <text evidence="5">Chemorepulsive axon guidance protein required for the development of spinal cord and forebrain commissures. Acts as a chemorepulsive guidance protein for commissural axons during development. Able to inhibit or repel neurite outgrowth from dorsal spinal cord.</text>
</comment>
<accession>A0AAD8CSX8</accession>
<dbReference type="AlphaFoldDB" id="A0AAD8CSX8"/>
<evidence type="ECO:0000256" key="5">
    <source>
        <dbReference type="HAMAP-Rule" id="MF_03060"/>
    </source>
</evidence>
<name>A0AAD8CSX8_ACIOX</name>
<dbReference type="Pfam" id="PF15550">
    <property type="entry name" value="Draxin"/>
    <property type="match status" value="1"/>
</dbReference>
<proteinExistence type="inferred from homology"/>
<comment type="subcellular location">
    <subcellularLocation>
        <location evidence="5">Secreted</location>
    </subcellularLocation>
</comment>
<dbReference type="EMBL" id="JAGXEW010000026">
    <property type="protein sequence ID" value="KAK1157212.1"/>
    <property type="molecule type" value="Genomic_DNA"/>
</dbReference>
<feature type="chain" id="PRO_5041753252" description="Draxin" evidence="5">
    <location>
        <begin position="37"/>
        <end position="381"/>
    </location>
</feature>
<feature type="compositionally biased region" description="Pro residues" evidence="6">
    <location>
        <begin position="193"/>
        <end position="208"/>
    </location>
</feature>
<dbReference type="InterPro" id="IPR029094">
    <property type="entry name" value="Draxin"/>
</dbReference>
<feature type="region of interest" description="Disordered" evidence="6">
    <location>
        <begin position="275"/>
        <end position="301"/>
    </location>
</feature>
<comment type="caution">
    <text evidence="7">The sequence shown here is derived from an EMBL/GenBank/DDBJ whole genome shotgun (WGS) entry which is preliminary data.</text>
</comment>
<evidence type="ECO:0000256" key="3">
    <source>
        <dbReference type="ARBA" id="ARBA00022729"/>
    </source>
</evidence>
<gene>
    <name evidence="7" type="primary">draxin-B</name>
    <name evidence="5" type="synonym">DRAXIN</name>
    <name evidence="7" type="ORF">AOXY_G24819</name>
</gene>
<feature type="compositionally biased region" description="Basic residues" evidence="6">
    <location>
        <begin position="279"/>
        <end position="288"/>
    </location>
</feature>
<keyword evidence="1 5" id="KW-0217">Developmental protein</keyword>
<evidence type="ECO:0000313" key="8">
    <source>
        <dbReference type="Proteomes" id="UP001230051"/>
    </source>
</evidence>
<feature type="region of interest" description="Disordered" evidence="6">
    <location>
        <begin position="34"/>
        <end position="214"/>
    </location>
</feature>
<dbReference type="GO" id="GO:0030900">
    <property type="term" value="P:forebrain development"/>
    <property type="evidence" value="ECO:0007669"/>
    <property type="project" value="UniProtKB-UniRule"/>
</dbReference>
<sequence length="381" mass="42314" precursor="true">MPPPRSPPSERMAARPRCPALLLALLLMGDFTLTDSAEPGSRNNKRGSSQQSTGTANYLQSPELWAQQPGHHRRQGVRKDKASTGLLSREVQQLGRPEDDGPGLEGLTPVRLEQGERESRPSALQEEHHGGGFQGFGLPFHERDNHPPSTESTLKGRKQHKKHRGKDKARHDKGRLVDPEPGLLLKQVEVFDEPPPSKSASPSSPPALPSFSTSYTTTTTTLVTMAMSQEPPAPPPAATRPKKPSQGRVRSDGDVMPTLDMALFDWTDYEDLKPAWPSSRKKDKRRSKNLSSGNETLEGEAEAEPCDHHLDCLPGSCCDLRQHVCKPHNRGLNNKCYDDCMCEEGLRCYAKFHRNRRVTRRRGRCIDPESADNDQGSFMTV</sequence>
<dbReference type="GO" id="GO:0021528">
    <property type="term" value="P:commissural neuron differentiation in spinal cord"/>
    <property type="evidence" value="ECO:0007669"/>
    <property type="project" value="UniProtKB-UniRule"/>
</dbReference>
<keyword evidence="8" id="KW-1185">Reference proteome</keyword>
<feature type="compositionally biased region" description="Basic residues" evidence="6">
    <location>
        <begin position="155"/>
        <end position="173"/>
    </location>
</feature>
<dbReference type="GO" id="GO:0016055">
    <property type="term" value="P:Wnt signaling pathway"/>
    <property type="evidence" value="ECO:0007669"/>
    <property type="project" value="InterPro"/>
</dbReference>
<dbReference type="GO" id="GO:0005576">
    <property type="term" value="C:extracellular region"/>
    <property type="evidence" value="ECO:0007669"/>
    <property type="project" value="UniProtKB-SubCell"/>
</dbReference>
<protein>
    <recommendedName>
        <fullName evidence="5">Draxin</fullName>
    </recommendedName>
    <alternativeName>
        <fullName evidence="5">Dorsal inhibitory axon guidance protein</fullName>
    </alternativeName>
    <alternativeName>
        <fullName evidence="5">Dorsal repulsive axon guidance protein</fullName>
    </alternativeName>
</protein>
<reference evidence="7" key="1">
    <citation type="submission" date="2022-02" db="EMBL/GenBank/DDBJ databases">
        <title>Atlantic sturgeon de novo genome assembly.</title>
        <authorList>
            <person name="Stock M."/>
            <person name="Klopp C."/>
            <person name="Guiguen Y."/>
            <person name="Cabau C."/>
            <person name="Parinello H."/>
            <person name="Santidrian Yebra-Pimentel E."/>
            <person name="Kuhl H."/>
            <person name="Dirks R.P."/>
            <person name="Guessner J."/>
            <person name="Wuertz S."/>
            <person name="Du K."/>
            <person name="Schartl M."/>
        </authorList>
    </citation>
    <scope>NUCLEOTIDE SEQUENCE</scope>
    <source>
        <strain evidence="7">STURGEONOMICS-FGT-2020</strain>
        <tissue evidence="7">Whole blood</tissue>
    </source>
</reference>
<comment type="similarity">
    <text evidence="5">Belongs to the draxin family.</text>
</comment>
<evidence type="ECO:0000256" key="1">
    <source>
        <dbReference type="ARBA" id="ARBA00022473"/>
    </source>
</evidence>
<evidence type="ECO:0000313" key="7">
    <source>
        <dbReference type="EMBL" id="KAK1157212.1"/>
    </source>
</evidence>
<keyword evidence="4" id="KW-0325">Glycoprotein</keyword>
<keyword evidence="3 5" id="KW-0732">Signal</keyword>
<dbReference type="PANTHER" id="PTHR28610">
    <property type="entry name" value="DRAXIN"/>
    <property type="match status" value="1"/>
</dbReference>
<dbReference type="GO" id="GO:0007411">
    <property type="term" value="P:axon guidance"/>
    <property type="evidence" value="ECO:0007669"/>
    <property type="project" value="UniProtKB-UniRule"/>
</dbReference>
<evidence type="ECO:0000256" key="6">
    <source>
        <dbReference type="SAM" id="MobiDB-lite"/>
    </source>
</evidence>